<dbReference type="EMBL" id="CP046452">
    <property type="protein sequence ID" value="QGU01081.1"/>
    <property type="molecule type" value="Genomic_DNA"/>
</dbReference>
<proteinExistence type="predicted"/>
<dbReference type="Proteomes" id="UP000427071">
    <property type="component" value="Chromosome"/>
</dbReference>
<sequence length="67" mass="7193">MSGWNVLQHWAPQPTNEKGFIMDLGLLFDGIVNSVKALFNVATGSAEGIFATVEYLFDNTSSALGSN</sequence>
<evidence type="ECO:0000313" key="1">
    <source>
        <dbReference type="EMBL" id="QGU01081.1"/>
    </source>
</evidence>
<protein>
    <submittedName>
        <fullName evidence="1">Uncharacterized protein</fullName>
    </submittedName>
</protein>
<organism evidence="1 2">
    <name type="scientific">Corynebacterium kalinowskii</name>
    <dbReference type="NCBI Taxonomy" id="2675216"/>
    <lineage>
        <taxon>Bacteria</taxon>
        <taxon>Bacillati</taxon>
        <taxon>Actinomycetota</taxon>
        <taxon>Actinomycetes</taxon>
        <taxon>Mycobacteriales</taxon>
        <taxon>Corynebacteriaceae</taxon>
        <taxon>Corynebacterium</taxon>
    </lineage>
</organism>
<keyword evidence="2" id="KW-1185">Reference proteome</keyword>
<reference evidence="2" key="1">
    <citation type="submission" date="2019-11" db="EMBL/GenBank/DDBJ databases">
        <title>Complete genome sequence of Corynebacterium kalinowskii 1959, a novel Corynebacterium species isolated from soil of a small paddock in Vilsendorf, Germany.</title>
        <authorList>
            <person name="Schaffert L."/>
            <person name="Ruwe M."/>
            <person name="Milse J."/>
            <person name="Hanuschka K."/>
            <person name="Ortseifen V."/>
            <person name="Droste J."/>
            <person name="Brandt D."/>
            <person name="Schlueter L."/>
            <person name="Kutter Y."/>
            <person name="Vinke S."/>
            <person name="Viehoefer P."/>
            <person name="Jacob L."/>
            <person name="Luebke N.-C."/>
            <person name="Schulte-Berndt E."/>
            <person name="Hain C."/>
            <person name="Linder M."/>
            <person name="Schmidt P."/>
            <person name="Wollenschlaeger L."/>
            <person name="Luttermann T."/>
            <person name="Thieme E."/>
            <person name="Hassa J."/>
            <person name="Haak M."/>
            <person name="Wittchen M."/>
            <person name="Mentz A."/>
            <person name="Persicke M."/>
            <person name="Busche T."/>
            <person name="Ruckert C."/>
        </authorList>
    </citation>
    <scope>NUCLEOTIDE SEQUENCE [LARGE SCALE GENOMIC DNA]</scope>
    <source>
        <strain evidence="2">1959</strain>
    </source>
</reference>
<evidence type="ECO:0000313" key="2">
    <source>
        <dbReference type="Proteomes" id="UP000427071"/>
    </source>
</evidence>
<gene>
    <name evidence="1" type="ORF">CKALI_00900</name>
</gene>
<dbReference type="AlphaFoldDB" id="A0A6B8VMV3"/>
<dbReference type="KEGG" id="ckw:CKALI_00900"/>
<accession>A0A6B8VMV3</accession>
<name>A0A6B8VMV3_9CORY</name>